<protein>
    <submittedName>
        <fullName evidence="14">SusC/RagA family TonB-linked outer membrane protein</fullName>
    </submittedName>
</protein>
<evidence type="ECO:0000256" key="12">
    <source>
        <dbReference type="SAM" id="SignalP"/>
    </source>
</evidence>
<evidence type="ECO:0000256" key="9">
    <source>
        <dbReference type="ARBA" id="ARBA00023136"/>
    </source>
</evidence>
<dbReference type="GO" id="GO:0006826">
    <property type="term" value="P:iron ion transport"/>
    <property type="evidence" value="ECO:0007669"/>
    <property type="project" value="UniProtKB-KW"/>
</dbReference>
<dbReference type="InterPro" id="IPR037066">
    <property type="entry name" value="Plug_dom_sf"/>
</dbReference>
<comment type="similarity">
    <text evidence="11">Belongs to the TonB-dependent receptor family.</text>
</comment>
<keyword evidence="9 11" id="KW-0472">Membrane</keyword>
<feature type="signal peptide" evidence="12">
    <location>
        <begin position="1"/>
        <end position="21"/>
    </location>
</feature>
<keyword evidence="6" id="KW-0408">Iron</keyword>
<dbReference type="OrthoDB" id="9768177at2"/>
<evidence type="ECO:0000256" key="3">
    <source>
        <dbReference type="ARBA" id="ARBA00022452"/>
    </source>
</evidence>
<dbReference type="InterPro" id="IPR039426">
    <property type="entry name" value="TonB-dep_rcpt-like"/>
</dbReference>
<proteinExistence type="inferred from homology"/>
<comment type="subcellular location">
    <subcellularLocation>
        <location evidence="1 11">Cell outer membrane</location>
        <topology evidence="1 11">Multi-pass membrane protein</topology>
    </subcellularLocation>
</comment>
<dbReference type="Pfam" id="PF13715">
    <property type="entry name" value="CarbopepD_reg_2"/>
    <property type="match status" value="1"/>
</dbReference>
<dbReference type="InterPro" id="IPR036942">
    <property type="entry name" value="Beta-barrel_TonB_sf"/>
</dbReference>
<dbReference type="Proteomes" id="UP000266005">
    <property type="component" value="Unassembled WGS sequence"/>
</dbReference>
<dbReference type="Gene3D" id="2.60.40.1120">
    <property type="entry name" value="Carboxypeptidase-like, regulatory domain"/>
    <property type="match status" value="1"/>
</dbReference>
<dbReference type="InterPro" id="IPR008969">
    <property type="entry name" value="CarboxyPept-like_regulatory"/>
</dbReference>
<dbReference type="SUPFAM" id="SSF49464">
    <property type="entry name" value="Carboxypeptidase regulatory domain-like"/>
    <property type="match status" value="1"/>
</dbReference>
<keyword evidence="3 11" id="KW-1134">Transmembrane beta strand</keyword>
<evidence type="ECO:0000256" key="5">
    <source>
        <dbReference type="ARBA" id="ARBA00022692"/>
    </source>
</evidence>
<dbReference type="NCBIfam" id="TIGR04056">
    <property type="entry name" value="OMP_RagA_SusC"/>
    <property type="match status" value="1"/>
</dbReference>
<evidence type="ECO:0000256" key="11">
    <source>
        <dbReference type="PROSITE-ProRule" id="PRU01360"/>
    </source>
</evidence>
<feature type="chain" id="PRO_5017403029" evidence="12">
    <location>
        <begin position="22"/>
        <end position="1043"/>
    </location>
</feature>
<evidence type="ECO:0000256" key="6">
    <source>
        <dbReference type="ARBA" id="ARBA00023004"/>
    </source>
</evidence>
<dbReference type="PANTHER" id="PTHR32552:SF81">
    <property type="entry name" value="TONB-DEPENDENT OUTER MEMBRANE RECEPTOR"/>
    <property type="match status" value="1"/>
</dbReference>
<feature type="domain" description="TonB-dependent receptor plug" evidence="13">
    <location>
        <begin position="119"/>
        <end position="225"/>
    </location>
</feature>
<keyword evidence="2 11" id="KW-0813">Transport</keyword>
<dbReference type="RefSeq" id="WP_119432939.1">
    <property type="nucleotide sequence ID" value="NZ_QWGE01000004.1"/>
</dbReference>
<evidence type="ECO:0000256" key="7">
    <source>
        <dbReference type="ARBA" id="ARBA00023065"/>
    </source>
</evidence>
<dbReference type="Gene3D" id="2.170.130.10">
    <property type="entry name" value="TonB-dependent receptor, plug domain"/>
    <property type="match status" value="1"/>
</dbReference>
<dbReference type="PROSITE" id="PS52016">
    <property type="entry name" value="TONB_DEPENDENT_REC_3"/>
    <property type="match status" value="1"/>
</dbReference>
<dbReference type="InterPro" id="IPR023997">
    <property type="entry name" value="TonB-dep_OMP_SusC/RagA_CS"/>
</dbReference>
<reference evidence="15" key="1">
    <citation type="submission" date="2018-08" db="EMBL/GenBank/DDBJ databases">
        <title>Mucilaginibacter sp. MYSH2.</title>
        <authorList>
            <person name="Seo T."/>
        </authorList>
    </citation>
    <scope>NUCLEOTIDE SEQUENCE [LARGE SCALE GENOMIC DNA]</scope>
    <source>
        <strain evidence="15">KIRAN</strain>
    </source>
</reference>
<dbReference type="InterPro" id="IPR023996">
    <property type="entry name" value="TonB-dep_OMP_SusC/RagA"/>
</dbReference>
<keyword evidence="8" id="KW-0798">TonB box</keyword>
<gene>
    <name evidence="14" type="ORF">D1627_14415</name>
</gene>
<organism evidence="14 15">
    <name type="scientific">Pontibacter oryzae</name>
    <dbReference type="NCBI Taxonomy" id="2304593"/>
    <lineage>
        <taxon>Bacteria</taxon>
        <taxon>Pseudomonadati</taxon>
        <taxon>Bacteroidota</taxon>
        <taxon>Cytophagia</taxon>
        <taxon>Cytophagales</taxon>
        <taxon>Hymenobacteraceae</taxon>
        <taxon>Pontibacter</taxon>
    </lineage>
</organism>
<accession>A0A399S2S3</accession>
<dbReference type="NCBIfam" id="TIGR04057">
    <property type="entry name" value="SusC_RagA_signa"/>
    <property type="match status" value="1"/>
</dbReference>
<keyword evidence="10 11" id="KW-0998">Cell outer membrane</keyword>
<dbReference type="InterPro" id="IPR012910">
    <property type="entry name" value="Plug_dom"/>
</dbReference>
<name>A0A399S2S3_9BACT</name>
<evidence type="ECO:0000313" key="14">
    <source>
        <dbReference type="EMBL" id="RIJ37004.1"/>
    </source>
</evidence>
<evidence type="ECO:0000259" key="13">
    <source>
        <dbReference type="Pfam" id="PF07715"/>
    </source>
</evidence>
<keyword evidence="4" id="KW-0410">Iron transport</keyword>
<keyword evidence="15" id="KW-1185">Reference proteome</keyword>
<evidence type="ECO:0000256" key="10">
    <source>
        <dbReference type="ARBA" id="ARBA00023237"/>
    </source>
</evidence>
<dbReference type="Pfam" id="PF07715">
    <property type="entry name" value="Plug"/>
    <property type="match status" value="1"/>
</dbReference>
<keyword evidence="5 11" id="KW-0812">Transmembrane</keyword>
<keyword evidence="7" id="KW-0406">Ion transport</keyword>
<evidence type="ECO:0000256" key="4">
    <source>
        <dbReference type="ARBA" id="ARBA00022496"/>
    </source>
</evidence>
<dbReference type="SUPFAM" id="SSF56935">
    <property type="entry name" value="Porins"/>
    <property type="match status" value="1"/>
</dbReference>
<dbReference type="EMBL" id="QWGE01000004">
    <property type="protein sequence ID" value="RIJ37004.1"/>
    <property type="molecule type" value="Genomic_DNA"/>
</dbReference>
<comment type="caution">
    <text evidence="14">The sequence shown here is derived from an EMBL/GenBank/DDBJ whole genome shotgun (WGS) entry which is preliminary data.</text>
</comment>
<dbReference type="Gene3D" id="2.40.170.20">
    <property type="entry name" value="TonB-dependent receptor, beta-barrel domain"/>
    <property type="match status" value="1"/>
</dbReference>
<keyword evidence="12" id="KW-0732">Signal</keyword>
<evidence type="ECO:0000256" key="1">
    <source>
        <dbReference type="ARBA" id="ARBA00004571"/>
    </source>
</evidence>
<sequence>MRKLLLMSFVMVLTLLQQAYAQNKTVSGTVTDQSTGQRLPGVTVLVKGTNVGTATGVDGTYTINVPAGGTTLEFRFVGYAALERPIGNSATINVALGTDVRQLNEVVVTALGVARQEKSLGYAVGQVKAEELSQAKAVNAAQSLSGKVAGLQISTIANGVSPTTRISLRGNRSLLGNNQALVVIDGVQSPQSALDYLNPNDIASVSVLKGANAAALYGSDASNGALIVTTKKGTKGSAKITYSNTSSIEQVSFLPEFQERFGAGTEHYSRIYIPFENQQYGPEFDGSMREVGRTLEDGSIQMLPYKALDNERYKVWNTGKTIQNDISLSSGGDFSTFYISLQDVKTEGVVPKDEYRRTGGRFNGTGEYGKFKASYNINYAQTRTQRTTADFYNLTLQTAANIPLTDYKNWQGIYNADGSINYANPNNFYNEYYQSPWFALDNNREDIGKTNLNANAQLGLQATNWLNLTYRVGVNNEETSRKAYVGKYTYSDYSKNVIKKYIAKDVAGSVRDYTISNRRIVTDLFATLNHKFGDFEATAIFGNNIREDKYKYLNMQSSALVQPDVYNVSNRTGEATVVQTDRLQRLIGWYGDITIGFRDYLFLHASGRNDQTSLLNADNRSFFYPGVDIAFNASDVIPALQNSVVDFLKFTGAVTKVGNVNVDPYALDLTFDTSGGFPYGNTAGFTIGSTTPDQNLQPEFTTSYEVGAQTSFLRGRIGLEAAVYKQNSTNQTVTISISSATGFSSALINAGETENSGYELSLNTTPIRTASGFRMDVNVNYSNTDTKVVELFQGLDEVNLSSYAGLTTSTGSGIYARVGEQYPVIKVSNYARDPQGRVIVDATTGYPKNNPDGLIVAGQTNPRHKLGISTNMSYKGLALSALAEYRGGNVIYHDLGNTMVFTGTAKITEMYGRERFVFPNSVIDNGDGTYTPNTSVTVADGGVGFWDSNFKQYGENFVTSGAFWKLREVALTYQIPQNILAPTKYVKNVSVGFVGRNLLTLLPKENMYTDPEFSQTTGNAFGINTTGNTPPTRTYGVNLTATF</sequence>
<evidence type="ECO:0000256" key="8">
    <source>
        <dbReference type="ARBA" id="ARBA00023077"/>
    </source>
</evidence>
<dbReference type="PANTHER" id="PTHR32552">
    <property type="entry name" value="FERRICHROME IRON RECEPTOR-RELATED"/>
    <property type="match status" value="1"/>
</dbReference>
<dbReference type="GO" id="GO:0009279">
    <property type="term" value="C:cell outer membrane"/>
    <property type="evidence" value="ECO:0007669"/>
    <property type="project" value="UniProtKB-SubCell"/>
</dbReference>
<dbReference type="AlphaFoldDB" id="A0A399S2S3"/>
<evidence type="ECO:0000313" key="15">
    <source>
        <dbReference type="Proteomes" id="UP000266005"/>
    </source>
</evidence>
<evidence type="ECO:0000256" key="2">
    <source>
        <dbReference type="ARBA" id="ARBA00022448"/>
    </source>
</evidence>